<accession>A0ABS9Z0J1</accession>
<dbReference type="EMBL" id="JAIVFL010000001">
    <property type="protein sequence ID" value="MCI4676549.1"/>
    <property type="molecule type" value="Genomic_DNA"/>
</dbReference>
<feature type="chain" id="PRO_5046034136" description="MPT63-like domain-containing protein" evidence="1">
    <location>
        <begin position="30"/>
        <end position="54"/>
    </location>
</feature>
<organism evidence="2 3">
    <name type="scientific">Candidatus Mycolicibacterium alkanivorans</name>
    <dbReference type="NCBI Taxonomy" id="2954114"/>
    <lineage>
        <taxon>Bacteria</taxon>
        <taxon>Bacillati</taxon>
        <taxon>Actinomycetota</taxon>
        <taxon>Actinomycetes</taxon>
        <taxon>Mycobacteriales</taxon>
        <taxon>Mycobacteriaceae</taxon>
        <taxon>Mycolicibacterium</taxon>
    </lineage>
</organism>
<keyword evidence="1" id="KW-0732">Signal</keyword>
<protein>
    <recommendedName>
        <fullName evidence="4">MPT63-like domain-containing protein</fullName>
    </recommendedName>
</protein>
<proteinExistence type="predicted"/>
<dbReference type="RefSeq" id="WP_243072727.1">
    <property type="nucleotide sequence ID" value="NZ_JAIVFL010000001.1"/>
</dbReference>
<evidence type="ECO:0000313" key="3">
    <source>
        <dbReference type="Proteomes" id="UP001139068"/>
    </source>
</evidence>
<reference evidence="2" key="1">
    <citation type="journal article" date="2022" name="ISME J.">
        <title>Identification of active gaseous-alkane degraders at natural gas seeps.</title>
        <authorList>
            <person name="Farhan Ul Haque M."/>
            <person name="Hernandez M."/>
            <person name="Crombie A.T."/>
            <person name="Murrell J.C."/>
        </authorList>
    </citation>
    <scope>NUCLEOTIDE SEQUENCE</scope>
    <source>
        <strain evidence="2">ANDR5</strain>
    </source>
</reference>
<gene>
    <name evidence="2" type="ORF">K9U37_17340</name>
</gene>
<comment type="caution">
    <text evidence="2">The sequence shown here is derived from an EMBL/GenBank/DDBJ whole genome shotgun (WGS) entry which is preliminary data.</text>
</comment>
<dbReference type="Proteomes" id="UP001139068">
    <property type="component" value="Unassembled WGS sequence"/>
</dbReference>
<name>A0ABS9Z0J1_9MYCO</name>
<evidence type="ECO:0000256" key="1">
    <source>
        <dbReference type="SAM" id="SignalP"/>
    </source>
</evidence>
<evidence type="ECO:0008006" key="4">
    <source>
        <dbReference type="Google" id="ProtNLM"/>
    </source>
</evidence>
<sequence>MNVTKLAGAVAACVITIGIGAATVPPAWATDNIRIFGEQETLNGPNGLPSSAIR</sequence>
<feature type="signal peptide" evidence="1">
    <location>
        <begin position="1"/>
        <end position="29"/>
    </location>
</feature>
<evidence type="ECO:0000313" key="2">
    <source>
        <dbReference type="EMBL" id="MCI4676549.1"/>
    </source>
</evidence>
<keyword evidence="3" id="KW-1185">Reference proteome</keyword>